<dbReference type="PANTHER" id="PTHR48050:SF13">
    <property type="entry name" value="STEROL 3-BETA-GLUCOSYLTRANSFERASE UGT80A2"/>
    <property type="match status" value="1"/>
</dbReference>
<feature type="domain" description="Erythromycin biosynthesis protein CIII-like C-terminal" evidence="4">
    <location>
        <begin position="228"/>
        <end position="365"/>
    </location>
</feature>
<evidence type="ECO:0000313" key="7">
    <source>
        <dbReference type="Proteomes" id="UP000517916"/>
    </source>
</evidence>
<dbReference type="Pfam" id="PF21036">
    <property type="entry name" value="EryCIII-like_N"/>
    <property type="match status" value="1"/>
</dbReference>
<keyword evidence="7" id="KW-1185">Reference proteome</keyword>
<comment type="caution">
    <text evidence="6">The sequence shown here is derived from an EMBL/GenBank/DDBJ whole genome shotgun (WGS) entry which is preliminary data.</text>
</comment>
<dbReference type="InterPro" id="IPR048284">
    <property type="entry name" value="EryCIII-like_N"/>
</dbReference>
<dbReference type="SUPFAM" id="SSF53756">
    <property type="entry name" value="UDP-Glycosyltransferase/glycogen phosphorylase"/>
    <property type="match status" value="1"/>
</dbReference>
<dbReference type="Pfam" id="PF06722">
    <property type="entry name" value="EryCIII-like_C"/>
    <property type="match status" value="1"/>
</dbReference>
<feature type="domain" description="Erythromycin biosynthesis protein CIII-like N-terminal" evidence="5">
    <location>
        <begin position="22"/>
        <end position="214"/>
    </location>
</feature>
<accession>A0ABR6B854</accession>
<proteinExistence type="inferred from homology"/>
<evidence type="ECO:0000256" key="2">
    <source>
        <dbReference type="ARBA" id="ARBA00022676"/>
    </source>
</evidence>
<dbReference type="CDD" id="cd03784">
    <property type="entry name" value="GT1_Gtf-like"/>
    <property type="match status" value="1"/>
</dbReference>
<organism evidence="6 7">
    <name type="scientific">Kutzneria viridogrisea</name>
    <dbReference type="NCBI Taxonomy" id="47990"/>
    <lineage>
        <taxon>Bacteria</taxon>
        <taxon>Bacillati</taxon>
        <taxon>Actinomycetota</taxon>
        <taxon>Actinomycetes</taxon>
        <taxon>Pseudonocardiales</taxon>
        <taxon>Pseudonocardiaceae</taxon>
        <taxon>Kutzneria</taxon>
    </lineage>
</organism>
<keyword evidence="3" id="KW-0808">Transferase</keyword>
<comment type="similarity">
    <text evidence="1">Belongs to the glycosyltransferase 28 family.</text>
</comment>
<dbReference type="PANTHER" id="PTHR48050">
    <property type="entry name" value="STEROL 3-BETA-GLUCOSYLTRANSFERASE"/>
    <property type="match status" value="1"/>
</dbReference>
<evidence type="ECO:0000256" key="1">
    <source>
        <dbReference type="ARBA" id="ARBA00006962"/>
    </source>
</evidence>
<reference evidence="6 7" key="1">
    <citation type="submission" date="2020-08" db="EMBL/GenBank/DDBJ databases">
        <title>Genomic Encyclopedia of Archaeal and Bacterial Type Strains, Phase II (KMG-II): from individual species to whole genera.</title>
        <authorList>
            <person name="Goeker M."/>
        </authorList>
    </citation>
    <scope>NUCLEOTIDE SEQUENCE [LARGE SCALE GENOMIC DNA]</scope>
    <source>
        <strain evidence="6 7">DSM 43850</strain>
    </source>
</reference>
<dbReference type="InterPro" id="IPR050426">
    <property type="entry name" value="Glycosyltransferase_28"/>
</dbReference>
<gene>
    <name evidence="6" type="ORF">BC739_000236</name>
</gene>
<dbReference type="EMBL" id="JACJID010000001">
    <property type="protein sequence ID" value="MBA8923039.1"/>
    <property type="molecule type" value="Genomic_DNA"/>
</dbReference>
<dbReference type="Gene3D" id="3.40.50.2000">
    <property type="entry name" value="Glycogen Phosphorylase B"/>
    <property type="match status" value="2"/>
</dbReference>
<dbReference type="Proteomes" id="UP000517916">
    <property type="component" value="Unassembled WGS sequence"/>
</dbReference>
<evidence type="ECO:0000313" key="6">
    <source>
        <dbReference type="EMBL" id="MBA8923039.1"/>
    </source>
</evidence>
<protein>
    <submittedName>
        <fullName evidence="6">UDP:flavonoid glycosyltransferase YjiC (YdhE family)</fullName>
    </submittedName>
</protein>
<dbReference type="InterPro" id="IPR002213">
    <property type="entry name" value="UDP_glucos_trans"/>
</dbReference>
<sequence length="375" mass="39579">MRVLITCLSAHGHLFPMISTGWALRAAGHEVLIATCGGLAPVERTGLPGVDIVPDLDMGLPEGAEVGREPTPDTPEDPEHPWARFFAFMAETMIEGLVRVVESWRPDVVVHEETLLIGSLAAIHAGIPSVAHGIGLAHNLSGAEAFFRPQLPLFRRYGVRGLPAPSAVIDVSPPSMGSVQGAWPMRYLPYNGSGMLPGWLFTPRDRPRIAVTLGTFTPHLAGLGPVERVVAAAEQTEAEFVLALDGADISALGELPPTVRVTGWVPLNSLLATCAAVIHHGGAGTTMTAIDAGIPQLVVPRDGDQPLNAAAVHERGLGLLATPEEVDAKLVDALLHDPDLRAAAGQVRAELHAMPLAATVVRQIELLVQTKTVLS</sequence>
<evidence type="ECO:0000259" key="4">
    <source>
        <dbReference type="Pfam" id="PF06722"/>
    </source>
</evidence>
<evidence type="ECO:0000259" key="5">
    <source>
        <dbReference type="Pfam" id="PF21036"/>
    </source>
</evidence>
<dbReference type="InterPro" id="IPR010610">
    <property type="entry name" value="EryCIII-like_C"/>
</dbReference>
<name>A0ABR6B854_9PSEU</name>
<evidence type="ECO:0000256" key="3">
    <source>
        <dbReference type="ARBA" id="ARBA00022679"/>
    </source>
</evidence>
<dbReference type="RefSeq" id="WP_182835995.1">
    <property type="nucleotide sequence ID" value="NZ_BAAABQ010000011.1"/>
</dbReference>
<keyword evidence="2" id="KW-0328">Glycosyltransferase</keyword>